<comment type="cofactor">
    <cofactor evidence="1">
        <name>Mg(2+)</name>
        <dbReference type="ChEBI" id="CHEBI:18420"/>
    </cofactor>
</comment>
<dbReference type="GO" id="GO:0005524">
    <property type="term" value="F:ATP binding"/>
    <property type="evidence" value="ECO:0007669"/>
    <property type="project" value="UniProtKB-KW"/>
</dbReference>
<dbReference type="PROSITE" id="PS01245">
    <property type="entry name" value="RIO1"/>
    <property type="match status" value="1"/>
</dbReference>
<evidence type="ECO:0000256" key="15">
    <source>
        <dbReference type="ARBA" id="ARBA00022842"/>
    </source>
</evidence>
<dbReference type="GO" id="GO:0004674">
    <property type="term" value="F:protein serine/threonine kinase activity"/>
    <property type="evidence" value="ECO:0007669"/>
    <property type="project" value="UniProtKB-KW"/>
</dbReference>
<keyword evidence="7" id="KW-0723">Serine/threonine-protein kinase</keyword>
<keyword evidence="17" id="KW-0051">Antiviral defense</keyword>
<keyword evidence="5" id="KW-0963">Cytoplasm</keyword>
<dbReference type="EC" id="2.7.11.1" evidence="4"/>
<evidence type="ECO:0000256" key="11">
    <source>
        <dbReference type="ARBA" id="ARBA00022723"/>
    </source>
</evidence>
<sequence length="620" mass="70726">MMGSQNAWGNSACKPMEPVSFAEIMSEEYAHRVHNQEQKRFEELLSKQAKSESTDAALASTLNNQMGDIKLYSTVVNGPSSSSRKENIQAKDGEWEDYSSLLGTLDEEGTAECDSDAIIAQMLQSQFDHEHNEELRRIENKRNKDCKVTVTLDKYRRNGDLEFIYDSDNSLDPDEEDNQHKRDWDRFETNEKLLDTIPKCGFKMDKEGEMITKHDPQLCGVRNACRVMSFPPDFPTGDGAGFDMKLSNKVFNQLKTYSQRGTKKNKMHDRKANVATAEMGLDKPTRLLLYKLLSNQILGDINGIISTGKEAVIIHATSNADFAKDTNNYNKVICSPHSLPLECAIKIFKTTLNEFKQRDRYIKDDYRFKDRFSKQNNRVIINMWAEKEMHNIVRMQSVGINCPEVVALKKHILVMSFVGKDNIAAPKLKNARLNELELSSAYEEIVTSMYKLYNEAKLVHADLSEYNILWYDGKCWFIDVAQSVEPEHPSALEFLMRDCGNIITFFEKRGLPNIYTKEQLFEHITSLNAETHNVAMLERIHTRGASIAAATAPSQEECPDELKPLTYPFDLAWEKVQSERKQQKIKELKTNSSAPIIDRAASAMSVLKISTPTTETENKF</sequence>
<evidence type="ECO:0000259" key="23">
    <source>
        <dbReference type="SMART" id="SM00090"/>
    </source>
</evidence>
<evidence type="ECO:0000256" key="7">
    <source>
        <dbReference type="ARBA" id="ARBA00022527"/>
    </source>
</evidence>
<evidence type="ECO:0000256" key="8">
    <source>
        <dbReference type="ARBA" id="ARBA00022553"/>
    </source>
</evidence>
<evidence type="ECO:0000256" key="6">
    <source>
        <dbReference type="ARBA" id="ARBA00022517"/>
    </source>
</evidence>
<comment type="similarity">
    <text evidence="3">Belongs to the protein kinase superfamily. RIO-type Ser/Thr kinase family.</text>
</comment>
<keyword evidence="10" id="KW-0808">Transferase</keyword>
<evidence type="ECO:0000256" key="20">
    <source>
        <dbReference type="ARBA" id="ARBA00064322"/>
    </source>
</evidence>
<dbReference type="InterPro" id="IPR000687">
    <property type="entry name" value="RIO_kinase"/>
</dbReference>
<dbReference type="GO" id="GO:0005737">
    <property type="term" value="C:cytoplasm"/>
    <property type="evidence" value="ECO:0007669"/>
    <property type="project" value="UniProtKB-SubCell"/>
</dbReference>
<protein>
    <recommendedName>
        <fullName evidence="21">Serine/threonine-protein kinase RIO3</fullName>
        <ecNumber evidence="4">2.7.11.1</ecNumber>
    </recommendedName>
    <alternativeName>
        <fullName evidence="22">RIO kinase 3</fullName>
    </alternativeName>
</protein>
<comment type="subcellular location">
    <subcellularLocation>
        <location evidence="2">Cytoplasm</location>
    </subcellularLocation>
</comment>
<evidence type="ECO:0000256" key="14">
    <source>
        <dbReference type="ARBA" id="ARBA00022840"/>
    </source>
</evidence>
<evidence type="ECO:0000256" key="13">
    <source>
        <dbReference type="ARBA" id="ARBA00022777"/>
    </source>
</evidence>
<keyword evidence="12" id="KW-0547">Nucleotide-binding</keyword>
<dbReference type="SMART" id="SM00090">
    <property type="entry name" value="RIO"/>
    <property type="match status" value="1"/>
</dbReference>
<organism evidence="24">
    <name type="scientific">Ceratitis capitata</name>
    <name type="common">Mediterranean fruit fly</name>
    <name type="synonym">Tephritis capitata</name>
    <dbReference type="NCBI Taxonomy" id="7213"/>
    <lineage>
        <taxon>Eukaryota</taxon>
        <taxon>Metazoa</taxon>
        <taxon>Ecdysozoa</taxon>
        <taxon>Arthropoda</taxon>
        <taxon>Hexapoda</taxon>
        <taxon>Insecta</taxon>
        <taxon>Pterygota</taxon>
        <taxon>Neoptera</taxon>
        <taxon>Endopterygota</taxon>
        <taxon>Diptera</taxon>
        <taxon>Brachycera</taxon>
        <taxon>Muscomorpha</taxon>
        <taxon>Tephritoidea</taxon>
        <taxon>Tephritidae</taxon>
        <taxon>Ceratitis</taxon>
        <taxon>Ceratitis</taxon>
    </lineage>
</organism>
<dbReference type="KEGG" id="ccat:101457828"/>
<keyword evidence="15" id="KW-0460">Magnesium</keyword>
<dbReference type="PIRSF" id="PIRSF038146">
    <property type="entry name" value="Ser/Thr_PK_RIO3"/>
    <property type="match status" value="1"/>
</dbReference>
<comment type="catalytic activity">
    <reaction evidence="18">
        <text>L-threonyl-[protein] + ATP = O-phospho-L-threonyl-[protein] + ADP + H(+)</text>
        <dbReference type="Rhea" id="RHEA:46608"/>
        <dbReference type="Rhea" id="RHEA-COMP:11060"/>
        <dbReference type="Rhea" id="RHEA-COMP:11605"/>
        <dbReference type="ChEBI" id="CHEBI:15378"/>
        <dbReference type="ChEBI" id="CHEBI:30013"/>
        <dbReference type="ChEBI" id="CHEBI:30616"/>
        <dbReference type="ChEBI" id="CHEBI:61977"/>
        <dbReference type="ChEBI" id="CHEBI:456216"/>
        <dbReference type="EC" id="2.7.11.1"/>
    </reaction>
</comment>
<keyword evidence="11" id="KW-0479">Metal-binding</keyword>
<evidence type="ECO:0000313" key="24">
    <source>
        <dbReference type="EMBL" id="JAC00672.1"/>
    </source>
</evidence>
<dbReference type="GO" id="GO:0051607">
    <property type="term" value="P:defense response to virus"/>
    <property type="evidence" value="ECO:0007669"/>
    <property type="project" value="UniProtKB-KW"/>
</dbReference>
<evidence type="ECO:0000256" key="19">
    <source>
        <dbReference type="ARBA" id="ARBA00048679"/>
    </source>
</evidence>
<keyword evidence="9" id="KW-0399">Innate immunity</keyword>
<evidence type="ECO:0000256" key="16">
    <source>
        <dbReference type="ARBA" id="ARBA00022859"/>
    </source>
</evidence>
<dbReference type="InterPro" id="IPR011009">
    <property type="entry name" value="Kinase-like_dom_sf"/>
</dbReference>
<evidence type="ECO:0000256" key="22">
    <source>
        <dbReference type="ARBA" id="ARBA00076006"/>
    </source>
</evidence>
<dbReference type="PANTHER" id="PTHR45723">
    <property type="entry name" value="SERINE/THREONINE-PROTEIN KINASE RIO1"/>
    <property type="match status" value="1"/>
</dbReference>
<evidence type="ECO:0000256" key="1">
    <source>
        <dbReference type="ARBA" id="ARBA00001946"/>
    </source>
</evidence>
<reference evidence="24" key="1">
    <citation type="submission" date="2013-07" db="EMBL/GenBank/DDBJ databases">
        <authorList>
            <person name="Geib S."/>
        </authorList>
    </citation>
    <scope>NUCLEOTIDE SEQUENCE</scope>
</reference>
<keyword evidence="13 24" id="KW-0418">Kinase</keyword>
<dbReference type="EMBL" id="GAMC01005885">
    <property type="protein sequence ID" value="JAC00671.1"/>
    <property type="molecule type" value="mRNA"/>
</dbReference>
<dbReference type="InterPro" id="IPR051272">
    <property type="entry name" value="RIO-type_Ser/Thr_kinase"/>
</dbReference>
<accession>W8C3V4</accession>
<dbReference type="Gene3D" id="3.30.200.20">
    <property type="entry name" value="Phosphorylase Kinase, domain 1"/>
    <property type="match status" value="1"/>
</dbReference>
<gene>
    <name evidence="24" type="primary">RIOK3</name>
</gene>
<dbReference type="GeneID" id="101457828"/>
<comment type="catalytic activity">
    <reaction evidence="19">
        <text>L-seryl-[protein] + ATP = O-phospho-L-seryl-[protein] + ADP + H(+)</text>
        <dbReference type="Rhea" id="RHEA:17989"/>
        <dbReference type="Rhea" id="RHEA-COMP:9863"/>
        <dbReference type="Rhea" id="RHEA-COMP:11604"/>
        <dbReference type="ChEBI" id="CHEBI:15378"/>
        <dbReference type="ChEBI" id="CHEBI:29999"/>
        <dbReference type="ChEBI" id="CHEBI:30616"/>
        <dbReference type="ChEBI" id="CHEBI:83421"/>
        <dbReference type="ChEBI" id="CHEBI:456216"/>
        <dbReference type="EC" id="2.7.11.1"/>
    </reaction>
</comment>
<dbReference type="GO" id="GO:0042254">
    <property type="term" value="P:ribosome biogenesis"/>
    <property type="evidence" value="ECO:0007669"/>
    <property type="project" value="UniProtKB-KW"/>
</dbReference>
<dbReference type="Gene3D" id="1.10.510.10">
    <property type="entry name" value="Transferase(Phosphotransferase) domain 1"/>
    <property type="match status" value="1"/>
</dbReference>
<dbReference type="InterPro" id="IPR018934">
    <property type="entry name" value="RIO_dom"/>
</dbReference>
<evidence type="ECO:0000256" key="12">
    <source>
        <dbReference type="ARBA" id="ARBA00022741"/>
    </source>
</evidence>
<dbReference type="EMBL" id="GAMC01005881">
    <property type="protein sequence ID" value="JAC00675.1"/>
    <property type="molecule type" value="mRNA"/>
</dbReference>
<dbReference type="GO" id="GO:0045087">
    <property type="term" value="P:innate immune response"/>
    <property type="evidence" value="ECO:0007669"/>
    <property type="project" value="UniProtKB-KW"/>
</dbReference>
<evidence type="ECO:0000256" key="5">
    <source>
        <dbReference type="ARBA" id="ARBA00022490"/>
    </source>
</evidence>
<feature type="domain" description="RIO kinase" evidence="23">
    <location>
        <begin position="270"/>
        <end position="526"/>
    </location>
</feature>
<evidence type="ECO:0000256" key="9">
    <source>
        <dbReference type="ARBA" id="ARBA00022588"/>
    </source>
</evidence>
<dbReference type="EMBL" id="GAMC01005884">
    <property type="protein sequence ID" value="JAC00672.1"/>
    <property type="molecule type" value="mRNA"/>
</dbReference>
<keyword evidence="6" id="KW-0690">Ribosome biogenesis</keyword>
<dbReference type="EMBL" id="GAMC01005879">
    <property type="protein sequence ID" value="JAC00677.1"/>
    <property type="molecule type" value="mRNA"/>
</dbReference>
<evidence type="ECO:0000256" key="3">
    <source>
        <dbReference type="ARBA" id="ARBA00009196"/>
    </source>
</evidence>
<dbReference type="FunFam" id="3.30.200.20:FF:000200">
    <property type="entry name" value="Serine/threonine-protein kinase RIO3"/>
    <property type="match status" value="1"/>
</dbReference>
<name>W8C3V4_CERCA</name>
<reference evidence="24" key="2">
    <citation type="journal article" date="2014" name="BMC Genomics">
        <title>A genomic perspective to assessing quality of mass-reared SIT flies used in Mediterranean fruit fly (Ceratitis capitata) eradication in California.</title>
        <authorList>
            <person name="Calla B."/>
            <person name="Hall B."/>
            <person name="Hou S."/>
            <person name="Geib S.M."/>
        </authorList>
    </citation>
    <scope>NUCLEOTIDE SEQUENCE</scope>
</reference>
<proteinExistence type="evidence at transcript level"/>
<keyword evidence="14" id="KW-0067">ATP-binding</keyword>
<evidence type="ECO:0000256" key="10">
    <source>
        <dbReference type="ARBA" id="ARBA00022679"/>
    </source>
</evidence>
<dbReference type="InterPro" id="IPR018935">
    <property type="entry name" value="RIO_kinase_CS"/>
</dbReference>
<dbReference type="InterPro" id="IPR017406">
    <property type="entry name" value="Ser/Thr_kinase_Rio3"/>
</dbReference>
<evidence type="ECO:0000256" key="21">
    <source>
        <dbReference type="ARBA" id="ARBA00068351"/>
    </source>
</evidence>
<dbReference type="OrthoDB" id="205248at2759"/>
<dbReference type="AlphaFoldDB" id="W8C3V4"/>
<dbReference type="Pfam" id="PF01163">
    <property type="entry name" value="RIO1"/>
    <property type="match status" value="1"/>
</dbReference>
<dbReference type="SUPFAM" id="SSF56112">
    <property type="entry name" value="Protein kinase-like (PK-like)"/>
    <property type="match status" value="1"/>
</dbReference>
<dbReference type="CDD" id="cd05146">
    <property type="entry name" value="RIO3_euk"/>
    <property type="match status" value="1"/>
</dbReference>
<evidence type="ECO:0000256" key="2">
    <source>
        <dbReference type="ARBA" id="ARBA00004496"/>
    </source>
</evidence>
<evidence type="ECO:0000256" key="18">
    <source>
        <dbReference type="ARBA" id="ARBA00047899"/>
    </source>
</evidence>
<dbReference type="GO" id="GO:0046872">
    <property type="term" value="F:metal ion binding"/>
    <property type="evidence" value="ECO:0007669"/>
    <property type="project" value="UniProtKB-KW"/>
</dbReference>
<evidence type="ECO:0000256" key="17">
    <source>
        <dbReference type="ARBA" id="ARBA00023118"/>
    </source>
</evidence>
<keyword evidence="8" id="KW-0597">Phosphoprotein</keyword>
<comment type="subunit">
    <text evidence="20">Interacts with CASP10. Interacts with IRF3; RIOK3 probably mediates the interaction of TBK1 with IRF3. Associated with 40S pre-ribosomal particles.</text>
</comment>
<evidence type="ECO:0000256" key="4">
    <source>
        <dbReference type="ARBA" id="ARBA00012513"/>
    </source>
</evidence>
<keyword evidence="16" id="KW-0391">Immunity</keyword>